<proteinExistence type="predicted"/>
<evidence type="ECO:0000313" key="8">
    <source>
        <dbReference type="Proteomes" id="UP001162640"/>
    </source>
</evidence>
<dbReference type="GO" id="GO:0016567">
    <property type="term" value="P:protein ubiquitination"/>
    <property type="evidence" value="ECO:0007669"/>
    <property type="project" value="TreeGrafter"/>
</dbReference>
<evidence type="ECO:0000256" key="1">
    <source>
        <dbReference type="ARBA" id="ARBA00004141"/>
    </source>
</evidence>
<dbReference type="PANTHER" id="PTHR14255:SF3">
    <property type="entry name" value="SULFITE EXPORTER TAUE_SAFE FAMILY PROTEIN 5-RELATED"/>
    <property type="match status" value="1"/>
</dbReference>
<evidence type="ECO:0000313" key="7">
    <source>
        <dbReference type="EMBL" id="GMH88732.1"/>
    </source>
</evidence>
<dbReference type="GO" id="GO:0031464">
    <property type="term" value="C:Cul4A-RING E3 ubiquitin ligase complex"/>
    <property type="evidence" value="ECO:0007669"/>
    <property type="project" value="TreeGrafter"/>
</dbReference>
<dbReference type="AlphaFoldDB" id="A0A9W7BJD5"/>
<keyword evidence="3 5" id="KW-1133">Transmembrane helix</keyword>
<dbReference type="Pfam" id="PF01925">
    <property type="entry name" value="TauE"/>
    <property type="match status" value="2"/>
</dbReference>
<gene>
    <name evidence="7" type="ORF">TL16_g11242</name>
</gene>
<keyword evidence="4 5" id="KW-0472">Membrane</keyword>
<protein>
    <recommendedName>
        <fullName evidence="9">Sulfite exporter TauE/SafE family protein</fullName>
    </recommendedName>
</protein>
<feature type="transmembrane region" description="Helical" evidence="5">
    <location>
        <begin position="141"/>
        <end position="160"/>
    </location>
</feature>
<feature type="signal peptide" evidence="6">
    <location>
        <begin position="1"/>
        <end position="22"/>
    </location>
</feature>
<dbReference type="EMBL" id="BLQM01000417">
    <property type="protein sequence ID" value="GMH88732.1"/>
    <property type="molecule type" value="Genomic_DNA"/>
</dbReference>
<dbReference type="GO" id="GO:0016020">
    <property type="term" value="C:membrane"/>
    <property type="evidence" value="ECO:0007669"/>
    <property type="project" value="UniProtKB-SubCell"/>
</dbReference>
<feature type="transmembrane region" description="Helical" evidence="5">
    <location>
        <begin position="437"/>
        <end position="456"/>
    </location>
</feature>
<accession>A0A9W7BJD5</accession>
<dbReference type="InterPro" id="IPR002781">
    <property type="entry name" value="TM_pro_TauE-like"/>
</dbReference>
<dbReference type="Proteomes" id="UP001162640">
    <property type="component" value="Unassembled WGS sequence"/>
</dbReference>
<feature type="chain" id="PRO_5040899257" description="Sulfite exporter TauE/SafE family protein" evidence="6">
    <location>
        <begin position="23"/>
        <end position="530"/>
    </location>
</feature>
<evidence type="ECO:0000256" key="5">
    <source>
        <dbReference type="SAM" id="Phobius"/>
    </source>
</evidence>
<feature type="transmembrane region" description="Helical" evidence="5">
    <location>
        <begin position="397"/>
        <end position="425"/>
    </location>
</feature>
<keyword evidence="6" id="KW-0732">Signal</keyword>
<feature type="transmembrane region" description="Helical" evidence="5">
    <location>
        <begin position="494"/>
        <end position="512"/>
    </location>
</feature>
<evidence type="ECO:0000256" key="2">
    <source>
        <dbReference type="ARBA" id="ARBA00022692"/>
    </source>
</evidence>
<dbReference type="PANTHER" id="PTHR14255">
    <property type="entry name" value="CEREBLON"/>
    <property type="match status" value="1"/>
</dbReference>
<comment type="subcellular location">
    <subcellularLocation>
        <location evidence="1">Membrane</location>
        <topology evidence="1">Multi-pass membrane protein</topology>
    </subcellularLocation>
</comment>
<reference evidence="8" key="1">
    <citation type="journal article" date="2023" name="Commun. Biol.">
        <title>Genome analysis of Parmales, the sister group of diatoms, reveals the evolutionary specialization of diatoms from phago-mixotrophs to photoautotrophs.</title>
        <authorList>
            <person name="Ban H."/>
            <person name="Sato S."/>
            <person name="Yoshikawa S."/>
            <person name="Yamada K."/>
            <person name="Nakamura Y."/>
            <person name="Ichinomiya M."/>
            <person name="Sato N."/>
            <person name="Blanc-Mathieu R."/>
            <person name="Endo H."/>
            <person name="Kuwata A."/>
            <person name="Ogata H."/>
        </authorList>
    </citation>
    <scope>NUCLEOTIDE SEQUENCE [LARGE SCALE GENOMIC DNA]</scope>
</reference>
<evidence type="ECO:0000256" key="4">
    <source>
        <dbReference type="ARBA" id="ARBA00023136"/>
    </source>
</evidence>
<organism evidence="7 8">
    <name type="scientific">Triparma laevis f. inornata</name>
    <dbReference type="NCBI Taxonomy" id="1714386"/>
    <lineage>
        <taxon>Eukaryota</taxon>
        <taxon>Sar</taxon>
        <taxon>Stramenopiles</taxon>
        <taxon>Ochrophyta</taxon>
        <taxon>Bolidophyceae</taxon>
        <taxon>Parmales</taxon>
        <taxon>Triparmaceae</taxon>
        <taxon>Triparma</taxon>
    </lineage>
</organism>
<dbReference type="PROSITE" id="PS51257">
    <property type="entry name" value="PROKAR_LIPOPROTEIN"/>
    <property type="match status" value="1"/>
</dbReference>
<evidence type="ECO:0000256" key="3">
    <source>
        <dbReference type="ARBA" id="ARBA00022989"/>
    </source>
</evidence>
<feature type="transmembrane region" description="Helical" evidence="5">
    <location>
        <begin position="180"/>
        <end position="213"/>
    </location>
</feature>
<comment type="caution">
    <text evidence="7">The sequence shown here is derived from an EMBL/GenBank/DDBJ whole genome shotgun (WGS) entry which is preliminary data.</text>
</comment>
<evidence type="ECO:0000256" key="6">
    <source>
        <dbReference type="SAM" id="SignalP"/>
    </source>
</evidence>
<keyword evidence="2 5" id="KW-0812">Transmembrane</keyword>
<evidence type="ECO:0008006" key="9">
    <source>
        <dbReference type="Google" id="ProtNLM"/>
    </source>
</evidence>
<feature type="transmembrane region" description="Helical" evidence="5">
    <location>
        <begin position="310"/>
        <end position="327"/>
    </location>
</feature>
<sequence length="530" mass="57362">MYRPKLLLVLVCGLAACHSTSSLHPSPLHPPHPPSRLLIEDRSISENDALKTGVAGGECFTAKTQCPFSTTCTQETYQEDGNEYTRHICLHKDLLPLNGNDITTFILLLISVALAAGGGIGGGGLLVPIYRLVCGFPITQATALSLATISGGSIANLYTYTQRYHPNTDLKRPLIDYETSLLFCPALLAGTMFGSMFSVMFPAWLIVVLLVILLGYSGKRTVNKGINRWNASSKTESDWAEREKEREIELRSGSFSSRNSIDSEASPLHLSMDGEDPPTLILPSIALTADQSVRLETIRSQEGSLVQGRNWSWTAVLWVVVFMFALLRGGKGGTSLIPDLDCQEPLYWGLFVINLVVLLTATTVLRNQTLDRAEEKTALGHEPLEGDLHWDRRTTALYPALCVFAGVAAGLLGIGGGMVIGPLLVELGCLPQPIAATSAYVVFITATSGLAQVYIMGLVPGDYAIVFSICGVFATFLGQSVVDYVVKKYKKDAIVVLVIGFIMMVALVLMSYDGIMQIIQVGFTGFTKLC</sequence>
<feature type="transmembrane region" description="Helical" evidence="5">
    <location>
        <begin position="463"/>
        <end position="482"/>
    </location>
</feature>
<feature type="transmembrane region" description="Helical" evidence="5">
    <location>
        <begin position="347"/>
        <end position="365"/>
    </location>
</feature>
<name>A0A9W7BJD5_9STRA</name>
<feature type="transmembrane region" description="Helical" evidence="5">
    <location>
        <begin position="102"/>
        <end position="129"/>
    </location>
</feature>